<dbReference type="STRING" id="742727.HMPREF9447_01327"/>
<dbReference type="Proteomes" id="UP000009872">
    <property type="component" value="Unassembled WGS sequence"/>
</dbReference>
<dbReference type="AlphaFoldDB" id="K9E4J0"/>
<evidence type="ECO:0008006" key="3">
    <source>
        <dbReference type="Google" id="ProtNLM"/>
    </source>
</evidence>
<dbReference type="Pfam" id="PF14137">
    <property type="entry name" value="DUF4304"/>
    <property type="match status" value="1"/>
</dbReference>
<dbReference type="PATRIC" id="fig|742727.4.peg.1346"/>
<organism evidence="1 2">
    <name type="scientific">Bacteroides oleiciplenus YIT 12058</name>
    <dbReference type="NCBI Taxonomy" id="742727"/>
    <lineage>
        <taxon>Bacteria</taxon>
        <taxon>Pseudomonadati</taxon>
        <taxon>Bacteroidota</taxon>
        <taxon>Bacteroidia</taxon>
        <taxon>Bacteroidales</taxon>
        <taxon>Bacteroidaceae</taxon>
        <taxon>Bacteroides</taxon>
    </lineage>
</organism>
<dbReference type="EMBL" id="ADLF01000005">
    <property type="protein sequence ID" value="EKU91613.1"/>
    <property type="molecule type" value="Genomic_DNA"/>
</dbReference>
<accession>K9E4J0</accession>
<name>K9E4J0_9BACE</name>
<evidence type="ECO:0000313" key="1">
    <source>
        <dbReference type="EMBL" id="EKU91613.1"/>
    </source>
</evidence>
<evidence type="ECO:0000313" key="2">
    <source>
        <dbReference type="Proteomes" id="UP000009872"/>
    </source>
</evidence>
<dbReference type="InterPro" id="IPR025412">
    <property type="entry name" value="DUF4304"/>
</dbReference>
<keyword evidence="2" id="KW-1185">Reference proteome</keyword>
<proteinExistence type="predicted"/>
<gene>
    <name evidence="1" type="ORF">HMPREF9447_01327</name>
</gene>
<dbReference type="HOGENOM" id="CLU_1831119_0_0_10"/>
<dbReference type="eggNOG" id="ENOG50340PH">
    <property type="taxonomic scope" value="Bacteria"/>
</dbReference>
<reference evidence="1 2" key="1">
    <citation type="submission" date="2012-09" db="EMBL/GenBank/DDBJ databases">
        <title>The Genome Sequence of Bacteroides oleiciplenus YIT 12058.</title>
        <authorList>
            <consortium name="The Broad Institute Genome Sequencing Platform"/>
            <person name="Earl A."/>
            <person name="Ward D."/>
            <person name="Feldgarden M."/>
            <person name="Gevers D."/>
            <person name="Morotomi M."/>
            <person name="Walker B."/>
            <person name="Young S.K."/>
            <person name="Zeng Q."/>
            <person name="Gargeya S."/>
            <person name="Fitzgerald M."/>
            <person name="Haas B."/>
            <person name="Abouelleil A."/>
            <person name="Alvarado L."/>
            <person name="Arachchi H.M."/>
            <person name="Berlin A.M."/>
            <person name="Chapman S.B."/>
            <person name="Goldberg J."/>
            <person name="Griggs A."/>
            <person name="Gujja S."/>
            <person name="Hansen M."/>
            <person name="Howarth C."/>
            <person name="Imamovic A."/>
            <person name="Larimer J."/>
            <person name="McCowen C."/>
            <person name="Montmayeur A."/>
            <person name="Murphy C."/>
            <person name="Neiman D."/>
            <person name="Pearson M."/>
            <person name="Priest M."/>
            <person name="Roberts A."/>
            <person name="Saif S."/>
            <person name="Shea T."/>
            <person name="Sisk P."/>
            <person name="Sykes S."/>
            <person name="Wortman J."/>
            <person name="Nusbaum C."/>
            <person name="Birren B."/>
        </authorList>
    </citation>
    <scope>NUCLEOTIDE SEQUENCE [LARGE SCALE GENOMIC DNA]</scope>
    <source>
        <strain evidence="1 2">YIT 12058</strain>
    </source>
</reference>
<comment type="caution">
    <text evidence="1">The sequence shown here is derived from an EMBL/GenBank/DDBJ whole genome shotgun (WGS) entry which is preliminary data.</text>
</comment>
<protein>
    <recommendedName>
        <fullName evidence="3">DUF4304 domain-containing protein</fullName>
    </recommendedName>
</protein>
<sequence length="140" mass="16233">MAKSYGFKSAFGGCYKESSECIFVLQLQKSNFGDYYELNIKTYIQGTFGKKYAPDKDTIKKYMGNVFDRQPKEYCSLFNFDTTMSDEDRMQTLKKFFDDFVIPYEEKALSVSGVRELADEGRIFLISTVKDELDRLYPVG</sequence>